<evidence type="ECO:0000313" key="1">
    <source>
        <dbReference type="EMBL" id="QKD43781.1"/>
    </source>
</evidence>
<evidence type="ECO:0000313" key="2">
    <source>
        <dbReference type="Proteomes" id="UP000500755"/>
    </source>
</evidence>
<dbReference type="InterPro" id="IPR017686">
    <property type="entry name" value="Phg/plasmid-like_prot"/>
</dbReference>
<sequence>MSHLIETMAHVGQTPWHQLGNALPKKQPIDVWAQAAGMQWHIRETPVRYLATDDSSNLYGEAMEFPDQKVLYRSDTKAPLSVVSGRYQVVQPKEVLEFYRDLTEVSGYELETAGVLKAGRKFWALARTGKTSALKGNDVVNGYLLLATSCDGSLATTATPTTIRVVCNNTLSIALSGATSAIKVPHSTTFDAQAVKKQLGIAVSQWDSFMYRMKTLSERKVKSHESMNYFLKVLCQPDAHADQAMGLTNERALKKVQAMYEGQGRGAELQAAKGTAWGLLCAVTEFVDHERRARSQEYRLDSAWFGQGATLKQRALEQALQLAS</sequence>
<name>A0A858ZTH4_9BURK</name>
<dbReference type="NCBIfam" id="TIGR03299">
    <property type="entry name" value="LGT_TIGR03299"/>
    <property type="match status" value="1"/>
</dbReference>
<gene>
    <name evidence="1" type="ORF">HF896_09245</name>
</gene>
<protein>
    <submittedName>
        <fullName evidence="1">DUF932 domain-containing protein</fullName>
    </submittedName>
</protein>
<dbReference type="InterPro" id="IPR026325">
    <property type="entry name" value="DUF932"/>
</dbReference>
<dbReference type="EMBL" id="CP051298">
    <property type="protein sequence ID" value="QKD43781.1"/>
    <property type="molecule type" value="Genomic_DNA"/>
</dbReference>
<dbReference type="RefSeq" id="WP_168727839.1">
    <property type="nucleotide sequence ID" value="NZ_CP051298.1"/>
</dbReference>
<organism evidence="1 2">
    <name type="scientific">Alicycliphilus denitrificans</name>
    <dbReference type="NCBI Taxonomy" id="179636"/>
    <lineage>
        <taxon>Bacteria</taxon>
        <taxon>Pseudomonadati</taxon>
        <taxon>Pseudomonadota</taxon>
        <taxon>Betaproteobacteria</taxon>
        <taxon>Burkholderiales</taxon>
        <taxon>Comamonadaceae</taxon>
        <taxon>Alicycliphilus</taxon>
    </lineage>
</organism>
<proteinExistence type="predicted"/>
<reference evidence="1 2" key="1">
    <citation type="submission" date="2020-05" db="EMBL/GenBank/DDBJ databases">
        <title>Complete genome sequence of Alicycliphilus denitrificans DP3.</title>
        <authorList>
            <person name="Chen X."/>
        </authorList>
    </citation>
    <scope>NUCLEOTIDE SEQUENCE [LARGE SCALE GENOMIC DNA]</scope>
    <source>
        <strain evidence="1 2">DP3</strain>
    </source>
</reference>
<dbReference type="Proteomes" id="UP000500755">
    <property type="component" value="Chromosome"/>
</dbReference>
<dbReference type="AlphaFoldDB" id="A0A858ZTH4"/>
<accession>A0A858ZTH4</accession>
<dbReference type="Pfam" id="PF06067">
    <property type="entry name" value="DUF932"/>
    <property type="match status" value="1"/>
</dbReference>